<dbReference type="SMART" id="SM00984">
    <property type="entry name" value="UDPG_MGDP_dh_C"/>
    <property type="match status" value="1"/>
</dbReference>
<comment type="caution">
    <text evidence="5">The sequence shown here is derived from an EMBL/GenBank/DDBJ whole genome shotgun (WGS) entry which is preliminary data.</text>
</comment>
<evidence type="ECO:0000256" key="1">
    <source>
        <dbReference type="ARBA" id="ARBA00023002"/>
    </source>
</evidence>
<dbReference type="EMBL" id="APML01000036">
    <property type="protein sequence ID" value="ENH96614.1"/>
    <property type="molecule type" value="Genomic_DNA"/>
</dbReference>
<dbReference type="SUPFAM" id="SSF51735">
    <property type="entry name" value="NAD(P)-binding Rossmann-fold domains"/>
    <property type="match status" value="1"/>
</dbReference>
<dbReference type="eggNOG" id="COG0677">
    <property type="taxonomic scope" value="Bacteria"/>
</dbReference>
<feature type="domain" description="UDP-glucose/GDP-mannose dehydrogenase C-terminal" evidence="4">
    <location>
        <begin position="311"/>
        <end position="397"/>
    </location>
</feature>
<dbReference type="RefSeq" id="WP_003469411.1">
    <property type="nucleotide sequence ID" value="NZ_APML01000036.1"/>
</dbReference>
<dbReference type="STRING" id="1308866.J416_09931"/>
<dbReference type="SUPFAM" id="SSF48179">
    <property type="entry name" value="6-phosphogluconate dehydrogenase C-terminal domain-like"/>
    <property type="match status" value="1"/>
</dbReference>
<keyword evidence="6" id="KW-1185">Reference proteome</keyword>
<dbReference type="PIRSF" id="PIRSF500136">
    <property type="entry name" value="UDP_ManNAc_DH"/>
    <property type="match status" value="1"/>
</dbReference>
<dbReference type="InterPro" id="IPR028359">
    <property type="entry name" value="UDP_ManNAc/GlcNAc_DH"/>
</dbReference>
<dbReference type="GO" id="GO:0016616">
    <property type="term" value="F:oxidoreductase activity, acting on the CH-OH group of donors, NAD or NADP as acceptor"/>
    <property type="evidence" value="ECO:0007669"/>
    <property type="project" value="InterPro"/>
</dbReference>
<sequence>MKSIAIIGLGYVGLPLAELFLQNDFTVYGIDINVSRIEQIKESRSQNPDVDEAFLQRMIEAKQFHLTTKPEAITGVDAVIICVPTPLKEKNEPDLSFVESAFDQLMPHISENQLLCLESTTYPGTTEEVLLPKLKASRWQVGKDVFLAYSPERINPGSNVPAYTIPKVVGGTTQACLEKATTLYEYVFDTVHPVSSTRAAEMTKILENTQRFVNISFINDFAMLCEKMNLDVNEVIEAAATKPYGFTKYYPGPGIGGHCIPIDPHYLAYQAEKHQHNPSYIEVSEQTNQEVPAYIAKKIQRYVTNQADRVLIVGMSYKPDIADVRESSAVKVLEKLEDDGVRFDYYDPFVPTVKHYQSMTEEELKKQDYVVTVILTAHTNLPISLFETISDHLILPEQLYLKQGGDQS</sequence>
<dbReference type="Pfam" id="PF03721">
    <property type="entry name" value="UDPG_MGDP_dh_N"/>
    <property type="match status" value="1"/>
</dbReference>
<dbReference type="PANTHER" id="PTHR43491">
    <property type="entry name" value="UDP-N-ACETYL-D-MANNOSAMINE DEHYDROGENASE"/>
    <property type="match status" value="1"/>
</dbReference>
<dbReference type="AlphaFoldDB" id="N4WBJ8"/>
<organism evidence="5 6">
    <name type="scientific">Gracilibacillus halophilus YIM-C55.5</name>
    <dbReference type="NCBI Taxonomy" id="1308866"/>
    <lineage>
        <taxon>Bacteria</taxon>
        <taxon>Bacillati</taxon>
        <taxon>Bacillota</taxon>
        <taxon>Bacilli</taxon>
        <taxon>Bacillales</taxon>
        <taxon>Bacillaceae</taxon>
        <taxon>Gracilibacillus</taxon>
    </lineage>
</organism>
<dbReference type="SUPFAM" id="SSF52413">
    <property type="entry name" value="UDP-glucose/GDP-mannose dehydrogenase C-terminal domain"/>
    <property type="match status" value="1"/>
</dbReference>
<evidence type="ECO:0000259" key="4">
    <source>
        <dbReference type="SMART" id="SM00984"/>
    </source>
</evidence>
<evidence type="ECO:0000256" key="2">
    <source>
        <dbReference type="ARBA" id="ARBA00023027"/>
    </source>
</evidence>
<dbReference type="GO" id="GO:0051287">
    <property type="term" value="F:NAD binding"/>
    <property type="evidence" value="ECO:0007669"/>
    <property type="project" value="InterPro"/>
</dbReference>
<dbReference type="InterPro" id="IPR036291">
    <property type="entry name" value="NAD(P)-bd_dom_sf"/>
</dbReference>
<dbReference type="OrthoDB" id="9803238at2"/>
<comment type="similarity">
    <text evidence="3">Belongs to the UDP-glucose/GDP-mannose dehydrogenase family.</text>
</comment>
<reference evidence="5 6" key="1">
    <citation type="submission" date="2013-03" db="EMBL/GenBank/DDBJ databases">
        <title>Draft genome sequence of Gracibacillus halophilus YIM-C55.5, a moderately halophilic and thermophilic organism from the Xiaochaidamu salt lake.</title>
        <authorList>
            <person name="Sugumar T."/>
            <person name="Polireddy D.R."/>
            <person name="Antony A."/>
            <person name="Madhava Y.R."/>
            <person name="Sivakumar N."/>
        </authorList>
    </citation>
    <scope>NUCLEOTIDE SEQUENCE [LARGE SCALE GENOMIC DNA]</scope>
    <source>
        <strain evidence="5 6">YIM-C55.5</strain>
    </source>
</reference>
<evidence type="ECO:0000256" key="3">
    <source>
        <dbReference type="PIRNR" id="PIRNR000124"/>
    </source>
</evidence>
<evidence type="ECO:0000313" key="6">
    <source>
        <dbReference type="Proteomes" id="UP000012283"/>
    </source>
</evidence>
<keyword evidence="1" id="KW-0560">Oxidoreductase</keyword>
<dbReference type="PATRIC" id="fig|1308866.3.peg.2015"/>
<dbReference type="PANTHER" id="PTHR43491:SF1">
    <property type="entry name" value="UDP-N-ACETYL-D-MANNOSAMINE DEHYDROGENASE"/>
    <property type="match status" value="1"/>
</dbReference>
<protein>
    <submittedName>
        <fullName evidence="5">Nucleotide sugar dehydrogenase</fullName>
    </submittedName>
</protein>
<dbReference type="InterPro" id="IPR017476">
    <property type="entry name" value="UDP-Glc/GDP-Man"/>
</dbReference>
<keyword evidence="2" id="KW-0520">NAD</keyword>
<dbReference type="Pfam" id="PF03720">
    <property type="entry name" value="UDPG_MGDP_dh_C"/>
    <property type="match status" value="1"/>
</dbReference>
<accession>N4WBJ8</accession>
<dbReference type="Gene3D" id="3.40.50.720">
    <property type="entry name" value="NAD(P)-binding Rossmann-like Domain"/>
    <property type="match status" value="2"/>
</dbReference>
<proteinExistence type="inferred from homology"/>
<dbReference type="Pfam" id="PF00984">
    <property type="entry name" value="UDPG_MGDP_dh"/>
    <property type="match status" value="1"/>
</dbReference>
<dbReference type="InterPro" id="IPR014027">
    <property type="entry name" value="UDP-Glc/GDP-Man_DH_C"/>
</dbReference>
<dbReference type="GO" id="GO:0016628">
    <property type="term" value="F:oxidoreductase activity, acting on the CH-CH group of donors, NAD or NADP as acceptor"/>
    <property type="evidence" value="ECO:0007669"/>
    <property type="project" value="InterPro"/>
</dbReference>
<dbReference type="InterPro" id="IPR008927">
    <property type="entry name" value="6-PGluconate_DH-like_C_sf"/>
</dbReference>
<dbReference type="GO" id="GO:0000271">
    <property type="term" value="P:polysaccharide biosynthetic process"/>
    <property type="evidence" value="ECO:0007669"/>
    <property type="project" value="InterPro"/>
</dbReference>
<dbReference type="InterPro" id="IPR036220">
    <property type="entry name" value="UDP-Glc/GDP-Man_DH_C_sf"/>
</dbReference>
<evidence type="ECO:0000313" key="5">
    <source>
        <dbReference type="EMBL" id="ENH96614.1"/>
    </source>
</evidence>
<dbReference type="InterPro" id="IPR014026">
    <property type="entry name" value="UDP-Glc/GDP-Man_DH_dimer"/>
</dbReference>
<dbReference type="PIRSF" id="PIRSF000124">
    <property type="entry name" value="UDPglc_GDPman_dh"/>
    <property type="match status" value="1"/>
</dbReference>
<gene>
    <name evidence="5" type="ORF">J416_09931</name>
</gene>
<dbReference type="NCBIfam" id="TIGR03026">
    <property type="entry name" value="NDP-sugDHase"/>
    <property type="match status" value="1"/>
</dbReference>
<dbReference type="InterPro" id="IPR001732">
    <property type="entry name" value="UDP-Glc/GDP-Man_DH_N"/>
</dbReference>
<dbReference type="Proteomes" id="UP000012283">
    <property type="component" value="Unassembled WGS sequence"/>
</dbReference>
<name>N4WBJ8_9BACI</name>